<comment type="subcellular location">
    <subcellularLocation>
        <location evidence="1 8">Nucleus</location>
        <location evidence="1 8">Nucleolus</location>
    </subcellularLocation>
</comment>
<feature type="region of interest" description="Disordered" evidence="9">
    <location>
        <begin position="1186"/>
        <end position="1206"/>
    </location>
</feature>
<dbReference type="HOGENOM" id="CLU_001128_0_0_1"/>
<dbReference type="SUPFAM" id="SSF48371">
    <property type="entry name" value="ARM repeat"/>
    <property type="match status" value="1"/>
</dbReference>
<keyword evidence="4 8" id="KW-0690">Ribosome biogenesis</keyword>
<name>A0A0D0A4K1_9AGAM</name>
<evidence type="ECO:0000256" key="6">
    <source>
        <dbReference type="ARBA" id="ARBA00023242"/>
    </source>
</evidence>
<reference evidence="11 12" key="1">
    <citation type="submission" date="2014-04" db="EMBL/GenBank/DDBJ databases">
        <authorList>
            <consortium name="DOE Joint Genome Institute"/>
            <person name="Kuo A."/>
            <person name="Kohler A."/>
            <person name="Costa M.D."/>
            <person name="Nagy L.G."/>
            <person name="Floudas D."/>
            <person name="Copeland A."/>
            <person name="Barry K.W."/>
            <person name="Cichocki N."/>
            <person name="Veneault-Fourrey C."/>
            <person name="LaButti K."/>
            <person name="Lindquist E.A."/>
            <person name="Lipzen A."/>
            <person name="Lundell T."/>
            <person name="Morin E."/>
            <person name="Murat C."/>
            <person name="Sun H."/>
            <person name="Tunlid A."/>
            <person name="Henrissat B."/>
            <person name="Grigoriev I.V."/>
            <person name="Hibbett D.S."/>
            <person name="Martin F."/>
            <person name="Nordberg H.P."/>
            <person name="Cantor M.N."/>
            <person name="Hua S.X."/>
        </authorList>
    </citation>
    <scope>NUCLEOTIDE SEQUENCE [LARGE SCALE GENOMIC DNA]</scope>
    <source>
        <strain evidence="11 12">441</strain>
    </source>
</reference>
<dbReference type="GO" id="GO:0030515">
    <property type="term" value="F:snoRNA binding"/>
    <property type="evidence" value="ECO:0007669"/>
    <property type="project" value="TreeGrafter"/>
</dbReference>
<evidence type="ECO:0000256" key="8">
    <source>
        <dbReference type="RuleBase" id="RU367065"/>
    </source>
</evidence>
<gene>
    <name evidence="11" type="ORF">PISMIDRAFT_89928</name>
</gene>
<evidence type="ECO:0000256" key="4">
    <source>
        <dbReference type="ARBA" id="ARBA00022517"/>
    </source>
</evidence>
<dbReference type="GO" id="GO:0034455">
    <property type="term" value="C:t-UTP complex"/>
    <property type="evidence" value="ECO:0007669"/>
    <property type="project" value="TreeGrafter"/>
</dbReference>
<comment type="subunit">
    <text evidence="8">Component of the ribosomal small subunit (SSU) processome.</text>
</comment>
<organism evidence="11 12">
    <name type="scientific">Pisolithus microcarpus 441</name>
    <dbReference type="NCBI Taxonomy" id="765257"/>
    <lineage>
        <taxon>Eukaryota</taxon>
        <taxon>Fungi</taxon>
        <taxon>Dikarya</taxon>
        <taxon>Basidiomycota</taxon>
        <taxon>Agaricomycotina</taxon>
        <taxon>Agaricomycetes</taxon>
        <taxon>Agaricomycetidae</taxon>
        <taxon>Boletales</taxon>
        <taxon>Sclerodermatineae</taxon>
        <taxon>Pisolithaceae</taxon>
        <taxon>Pisolithus</taxon>
    </lineage>
</organism>
<dbReference type="OrthoDB" id="31183at2759"/>
<sequence>MPSALASQLAASASLNASLLQDRSKKRQTDSYLFTGRDAASHDLDSVHAVATSAFSHLCALSPVFLSQTVKYGPDGSSINVDFEQTLFSEAAKNMDRTLQTKEVTANLDRNIDAFLVLLGPWLMEAPTGKVLEWLVRRFRINEFNVDAVLTLFLPYHESPHFVKMLSILHIPPMSCFSFLLPFKSAAKPLSRSALIKEMVSGVEVARFIAELLPTAVGCSYSHHTLLAFNAATMHDYISSVPRLDDGMLAFILPALLTPLQTASKDVNIALGSFVLLCVLSRKVNLKPAAILAIIGTMAAQVRKVQEKNGVSTTQFIKAAVAVCSPQDELSEFPPSVGRACSKMPGLDDELSSALRITGAEKFIVPLLRSLRNRLHEPQVSSLFSAVLNSTDVPLTMTKTITAMLVRLATSVASASEENVSLTEATVHAARSLLALVHQRHFELLRDVAEDVVADSVSLGDEGANDHKKGRMKRTNSLLASFSLDHPLAESTDVNEVVVASADMSKDVRIDAVHRLYAMLREAQSAGSLSSSDMRSIQSALLGRIYDPHHGVLQALYASPDLFLSTVTLSTIPKKLLDAIISQLLPTPPARSILHAHVEFLAGPFVKAHPELLDAVQQDALFPFLLASKAKFRTSCGIWGAINKSGGFQTGWLKGCVEVWNRVSLLEEGCAKEDTEEFVEKICEANFGVVGLIAENILASSDLEKDTEHLLSKMEDTMPHGRALAYLICRELLVRTSGEQQIPLALRVLRAMRLSTLDDTDDALKESSLQEAQDGRRIIAKATIKPGGHGTNLALQASILILVPGFSPPQNFSGNWILALPSVKGDNNQQYVFLMHSLYALACSSATAPTSLSALLLRTLFLNLRENSLAFLLGILLSAWPAMDGVRTHAVLHALAFLRGHVETGVDFQTVLPSLLAVLMDHRTDKRDRALVLEIISLLSSPVEKKYVYGMDTIYGQASSELQYLDTKDLTTYVKAMLQFREQVVQDATFIRVFHHRHLQGSSTKYRRRVSCFLLSHVIAHPIPLARVALLHSLEDVSDDTKAFMLIPAVKSLTRDPANVSQVFGSLFDEYTSLVMDGFLTVTPANLSEAEGNEIWLVFIAVLRSFFRSNANIPARDYLAAALEKRLFAGLSLERRSEICVELLHAGAQGGEVFLASKTLLGKLLRDATLIIQLLTVFQPSRAEGEAPAGKRAKLDNPPQTGDPDKLQPLTILAEALATSDIPGSVALISHLLETVNSVIHSDVWGPSDTNYLCQMLMAGIENSASKLTEPLPHPIRLEILVELIRVTDNSQTFNEALLLMANLARLAPKSVLHNIMPVFTFMGSNVFHRDDSYSLKVIQSTINSIVPVMVSSLKEKYSVGLELYLGAREFLRIFTDAANHVPRHRRQNFFLHLAEVFGPEEFLAPLCMLLVDKVTNRVVRQTPEEAQTTLALPIAMLRHFSRPLQIQVLCEVLRECTRLVSRLNGPEEKATFLDYIRDEEHSVSASSVLRRRIQVLLVFSSIALVPGNRREQKELPARCNTDDLIALLVDLATLQDSNLSDITSSAQIAITRVINTISAAEFLSTVAVILRSTEQKVIIGVLEVLAERIPLVTESVRLECKAAMIQIINHIHEIIKHQSAGPLCGAALGALKAIVSTTQAAEAVALQAILPHVIKIIREKSSVNAALAVLPHYISSLGPRVIPYFKDIVEVCVAILRDDLHDNDRPASTGETAVSTLQSLLTTLPAFYGTQELNQVVELYVDYSSCTVTPSNHLTPLLKALAKRVAPGALMQVLYESWADLSKQPTKEDVHGLVGYFTVFKWSLKAAPRADVLEHLRQVFKVFLEAFDVRLSFGAQEVSYLLIVESYATSAFIELVVKLNESAFRPLVRRLHDWAFVDNTVFQGTHATLSDLILHISLLMQALMNPYMTVLIRSLTETLQVFGTLNASYSTSDAALWSGIMLTLRKSFENDDGVFWREDKVAVVLPHLLSQLPITVSLSSVHSTTSSVENPKQLLIGCLVSLVSLLPSSAADQLKRLNLSLLMHTRSEDARLRMLALECATEIWKAEGGKLIGFVAETATFITECAEDENDSVVREAHKLKNAVESVAGSISDL</sequence>
<comment type="similarity">
    <text evidence="2 8">Belongs to the HEATR1/UTP10 family.</text>
</comment>
<keyword evidence="5 8" id="KW-0698">rRNA processing</keyword>
<dbReference type="SMART" id="SM01036">
    <property type="entry name" value="BP28CT"/>
    <property type="match status" value="1"/>
</dbReference>
<evidence type="ECO:0000256" key="3">
    <source>
        <dbReference type="ARBA" id="ARBA00015399"/>
    </source>
</evidence>
<dbReference type="InterPro" id="IPR040191">
    <property type="entry name" value="UTP10"/>
</dbReference>
<dbReference type="Pfam" id="PF23243">
    <property type="entry name" value="HEAT_HEATR1"/>
    <property type="match status" value="1"/>
</dbReference>
<keyword evidence="7 8" id="KW-0687">Ribonucleoprotein</keyword>
<dbReference type="EMBL" id="KN833690">
    <property type="protein sequence ID" value="KIK29332.1"/>
    <property type="molecule type" value="Genomic_DNA"/>
</dbReference>
<dbReference type="Pfam" id="PF12397">
    <property type="entry name" value="U3snoRNP10"/>
    <property type="match status" value="1"/>
</dbReference>
<evidence type="ECO:0000256" key="7">
    <source>
        <dbReference type="ARBA" id="ARBA00023274"/>
    </source>
</evidence>
<dbReference type="PANTHER" id="PTHR13457:SF1">
    <property type="entry name" value="HEAT REPEAT-CONTAINING PROTEIN 1"/>
    <property type="match status" value="1"/>
</dbReference>
<dbReference type="STRING" id="765257.A0A0D0A4K1"/>
<dbReference type="GO" id="GO:0000462">
    <property type="term" value="P:maturation of SSU-rRNA from tricistronic rRNA transcript (SSU-rRNA, 5.8S rRNA, LSU-rRNA)"/>
    <property type="evidence" value="ECO:0007669"/>
    <property type="project" value="TreeGrafter"/>
</dbReference>
<dbReference type="PANTHER" id="PTHR13457">
    <property type="entry name" value="BAP28"/>
    <property type="match status" value="1"/>
</dbReference>
<dbReference type="InterPro" id="IPR056473">
    <property type="entry name" value="HEAT_Utp10/HEAT1"/>
</dbReference>
<proteinExistence type="inferred from homology"/>
<dbReference type="Proteomes" id="UP000054018">
    <property type="component" value="Unassembled WGS sequence"/>
</dbReference>
<dbReference type="InterPro" id="IPR022125">
    <property type="entry name" value="U3snoRNP10_N"/>
</dbReference>
<reference evidence="12" key="2">
    <citation type="submission" date="2015-01" db="EMBL/GenBank/DDBJ databases">
        <title>Evolutionary Origins and Diversification of the Mycorrhizal Mutualists.</title>
        <authorList>
            <consortium name="DOE Joint Genome Institute"/>
            <consortium name="Mycorrhizal Genomics Consortium"/>
            <person name="Kohler A."/>
            <person name="Kuo A."/>
            <person name="Nagy L.G."/>
            <person name="Floudas D."/>
            <person name="Copeland A."/>
            <person name="Barry K.W."/>
            <person name="Cichocki N."/>
            <person name="Veneault-Fourrey C."/>
            <person name="LaButti K."/>
            <person name="Lindquist E.A."/>
            <person name="Lipzen A."/>
            <person name="Lundell T."/>
            <person name="Morin E."/>
            <person name="Murat C."/>
            <person name="Riley R."/>
            <person name="Ohm R."/>
            <person name="Sun H."/>
            <person name="Tunlid A."/>
            <person name="Henrissat B."/>
            <person name="Grigoriev I.V."/>
            <person name="Hibbett D.S."/>
            <person name="Martin F."/>
        </authorList>
    </citation>
    <scope>NUCLEOTIDE SEQUENCE [LARGE SCALE GENOMIC DNA]</scope>
    <source>
        <strain evidence="12">441</strain>
    </source>
</reference>
<keyword evidence="6 8" id="KW-0539">Nucleus</keyword>
<accession>A0A0D0A4K1</accession>
<evidence type="ECO:0000256" key="2">
    <source>
        <dbReference type="ARBA" id="ARBA00010559"/>
    </source>
</evidence>
<dbReference type="GO" id="GO:0045943">
    <property type="term" value="P:positive regulation of transcription by RNA polymerase I"/>
    <property type="evidence" value="ECO:0007669"/>
    <property type="project" value="TreeGrafter"/>
</dbReference>
<evidence type="ECO:0000256" key="9">
    <source>
        <dbReference type="SAM" id="MobiDB-lite"/>
    </source>
</evidence>
<feature type="domain" description="BP28 C-terminal" evidence="10">
    <location>
        <begin position="1810"/>
        <end position="1956"/>
    </location>
</feature>
<evidence type="ECO:0000256" key="5">
    <source>
        <dbReference type="ARBA" id="ARBA00022552"/>
    </source>
</evidence>
<dbReference type="GO" id="GO:0032040">
    <property type="term" value="C:small-subunit processome"/>
    <property type="evidence" value="ECO:0007669"/>
    <property type="project" value="TreeGrafter"/>
</dbReference>
<dbReference type="InterPro" id="IPR012954">
    <property type="entry name" value="BP28_C_dom"/>
</dbReference>
<evidence type="ECO:0000313" key="11">
    <source>
        <dbReference type="EMBL" id="KIK29332.1"/>
    </source>
</evidence>
<keyword evidence="12" id="KW-1185">Reference proteome</keyword>
<dbReference type="Pfam" id="PF08146">
    <property type="entry name" value="BP28CT"/>
    <property type="match status" value="1"/>
</dbReference>
<evidence type="ECO:0000313" key="12">
    <source>
        <dbReference type="Proteomes" id="UP000054018"/>
    </source>
</evidence>
<evidence type="ECO:0000256" key="1">
    <source>
        <dbReference type="ARBA" id="ARBA00004604"/>
    </source>
</evidence>
<comment type="function">
    <text evidence="8">Involved in nucleolar processing of pre-18S ribosomal RNA.</text>
</comment>
<dbReference type="InterPro" id="IPR016024">
    <property type="entry name" value="ARM-type_fold"/>
</dbReference>
<dbReference type="GO" id="GO:0030686">
    <property type="term" value="C:90S preribosome"/>
    <property type="evidence" value="ECO:0007669"/>
    <property type="project" value="TreeGrafter"/>
</dbReference>
<protein>
    <recommendedName>
        <fullName evidence="3 8">U3 small nucleolar RNA-associated protein 10</fullName>
    </recommendedName>
</protein>
<evidence type="ECO:0000259" key="10">
    <source>
        <dbReference type="SMART" id="SM01036"/>
    </source>
</evidence>